<dbReference type="GeneID" id="95776090"/>
<dbReference type="Proteomes" id="UP000305131">
    <property type="component" value="Unassembled WGS sequence"/>
</dbReference>
<dbReference type="GO" id="GO:0015188">
    <property type="term" value="F:L-isoleucine transmembrane transporter activity"/>
    <property type="evidence" value="ECO:0007669"/>
    <property type="project" value="TreeGrafter"/>
</dbReference>
<dbReference type="GO" id="GO:0005886">
    <property type="term" value="C:plasma membrane"/>
    <property type="evidence" value="ECO:0007669"/>
    <property type="project" value="TreeGrafter"/>
</dbReference>
<dbReference type="InterPro" id="IPR051120">
    <property type="entry name" value="ABC_AA/LPS_Transport"/>
</dbReference>
<evidence type="ECO:0000313" key="5">
    <source>
        <dbReference type="EMBL" id="TLX40682.1"/>
    </source>
</evidence>
<evidence type="ECO:0000256" key="3">
    <source>
        <dbReference type="ARBA" id="ARBA00022840"/>
    </source>
</evidence>
<dbReference type="GO" id="GO:0042941">
    <property type="term" value="P:D-alanine transmembrane transport"/>
    <property type="evidence" value="ECO:0007669"/>
    <property type="project" value="TreeGrafter"/>
</dbReference>
<dbReference type="GO" id="GO:1903805">
    <property type="term" value="P:L-valine import across plasma membrane"/>
    <property type="evidence" value="ECO:0007669"/>
    <property type="project" value="TreeGrafter"/>
</dbReference>
<dbReference type="SUPFAM" id="SSF52540">
    <property type="entry name" value="P-loop containing nucleoside triphosphate hydrolases"/>
    <property type="match status" value="1"/>
</dbReference>
<protein>
    <submittedName>
        <fullName evidence="5">ATP-binding cassette domain-containing protein</fullName>
    </submittedName>
</protein>
<evidence type="ECO:0000256" key="2">
    <source>
        <dbReference type="ARBA" id="ARBA00022741"/>
    </source>
</evidence>
<dbReference type="EMBL" id="VAUP01000042">
    <property type="protein sequence ID" value="TLX40682.1"/>
    <property type="molecule type" value="Genomic_DNA"/>
</dbReference>
<dbReference type="Pfam" id="PF00005">
    <property type="entry name" value="ABC_tran"/>
    <property type="match status" value="1"/>
</dbReference>
<comment type="caution">
    <text evidence="5">The sequence shown here is derived from an EMBL/GenBank/DDBJ whole genome shotgun (WGS) entry which is preliminary data.</text>
</comment>
<dbReference type="GO" id="GO:1903806">
    <property type="term" value="P:L-isoleucine import across plasma membrane"/>
    <property type="evidence" value="ECO:0007669"/>
    <property type="project" value="TreeGrafter"/>
</dbReference>
<evidence type="ECO:0000313" key="6">
    <source>
        <dbReference type="Proteomes" id="UP000305131"/>
    </source>
</evidence>
<dbReference type="AlphaFoldDB" id="A0A6C1K908"/>
<evidence type="ECO:0000256" key="1">
    <source>
        <dbReference type="ARBA" id="ARBA00022448"/>
    </source>
</evidence>
<dbReference type="PANTHER" id="PTHR45772:SF7">
    <property type="entry name" value="AMINO ACID ABC TRANSPORTER ATP-BINDING PROTEIN"/>
    <property type="match status" value="1"/>
</dbReference>
<dbReference type="OrthoDB" id="9806149at2"/>
<proteinExistence type="predicted"/>
<dbReference type="RefSeq" id="WP_138401595.1">
    <property type="nucleotide sequence ID" value="NZ_JBAFVI010000014.1"/>
</dbReference>
<keyword evidence="1" id="KW-0813">Transport</keyword>
<dbReference type="InterPro" id="IPR027417">
    <property type="entry name" value="P-loop_NTPase"/>
</dbReference>
<organism evidence="5 6">
    <name type="scientific">Xanthobacter autotrophicus</name>
    <dbReference type="NCBI Taxonomy" id="280"/>
    <lineage>
        <taxon>Bacteria</taxon>
        <taxon>Pseudomonadati</taxon>
        <taxon>Pseudomonadota</taxon>
        <taxon>Alphaproteobacteria</taxon>
        <taxon>Hyphomicrobiales</taxon>
        <taxon>Xanthobacteraceae</taxon>
        <taxon>Xanthobacter</taxon>
    </lineage>
</organism>
<feature type="domain" description="ABC transporter" evidence="4">
    <location>
        <begin position="6"/>
        <end position="247"/>
    </location>
</feature>
<dbReference type="PROSITE" id="PS50893">
    <property type="entry name" value="ABC_TRANSPORTER_2"/>
    <property type="match status" value="1"/>
</dbReference>
<sequence>MSELALEIKGLSKQFGGLPAVSDVTLAIRPGERHLLLGPNGAGKTTLFNLICGDLPPTAGSIRLFGQELVGLPPRKRTACGLARTYQILTLFPHETLCRNVMLALNGLRPQKWRFWRDFDDDTDMRAEAFAILERVKLADLADRTVSQTAYGDRRRLEIALALALAPRVLLLDEPLAGLSRDERVMVQELLDTLPQDITIVLIEHDMDVALAFAERITLLHHGSVVITGSRAEIAADPRTREVYLGA</sequence>
<accession>A0A6C1K908</accession>
<dbReference type="InterPro" id="IPR003439">
    <property type="entry name" value="ABC_transporter-like_ATP-bd"/>
</dbReference>
<dbReference type="GO" id="GO:0015192">
    <property type="term" value="F:L-phenylalanine transmembrane transporter activity"/>
    <property type="evidence" value="ECO:0007669"/>
    <property type="project" value="TreeGrafter"/>
</dbReference>
<keyword evidence="3 5" id="KW-0067">ATP-binding</keyword>
<dbReference type="GO" id="GO:0015808">
    <property type="term" value="P:L-alanine transport"/>
    <property type="evidence" value="ECO:0007669"/>
    <property type="project" value="TreeGrafter"/>
</dbReference>
<dbReference type="GO" id="GO:0016887">
    <property type="term" value="F:ATP hydrolysis activity"/>
    <property type="evidence" value="ECO:0007669"/>
    <property type="project" value="InterPro"/>
</dbReference>
<evidence type="ECO:0000259" key="4">
    <source>
        <dbReference type="PROSITE" id="PS50893"/>
    </source>
</evidence>
<reference evidence="5 6" key="1">
    <citation type="submission" date="2019-05" db="EMBL/GenBank/DDBJ databases">
        <authorList>
            <person name="Zhou X."/>
        </authorList>
    </citation>
    <scope>NUCLEOTIDE SEQUENCE [LARGE SCALE GENOMIC DNA]</scope>
    <source>
        <strain evidence="5 6">DSM 432</strain>
    </source>
</reference>
<gene>
    <name evidence="5" type="ORF">FBQ73_21790</name>
</gene>
<dbReference type="SMART" id="SM00382">
    <property type="entry name" value="AAA"/>
    <property type="match status" value="1"/>
</dbReference>
<dbReference type="GO" id="GO:0005524">
    <property type="term" value="F:ATP binding"/>
    <property type="evidence" value="ECO:0007669"/>
    <property type="project" value="UniProtKB-KW"/>
</dbReference>
<dbReference type="PANTHER" id="PTHR45772">
    <property type="entry name" value="CONSERVED COMPONENT OF ABC TRANSPORTER FOR NATURAL AMINO ACIDS-RELATED"/>
    <property type="match status" value="1"/>
</dbReference>
<dbReference type="GO" id="GO:0005304">
    <property type="term" value="F:L-valine transmembrane transporter activity"/>
    <property type="evidence" value="ECO:0007669"/>
    <property type="project" value="TreeGrafter"/>
</dbReference>
<keyword evidence="2" id="KW-0547">Nucleotide-binding</keyword>
<dbReference type="Gene3D" id="3.40.50.300">
    <property type="entry name" value="P-loop containing nucleotide triphosphate hydrolases"/>
    <property type="match status" value="1"/>
</dbReference>
<name>A0A6C1K908_XANAU</name>
<dbReference type="InterPro" id="IPR003593">
    <property type="entry name" value="AAA+_ATPase"/>
</dbReference>